<dbReference type="PANTHER" id="PTHR43884">
    <property type="entry name" value="ACYL-COA DEHYDROGENASE"/>
    <property type="match status" value="1"/>
</dbReference>
<feature type="compositionally biased region" description="Basic residues" evidence="1">
    <location>
        <begin position="314"/>
        <end position="325"/>
    </location>
</feature>
<gene>
    <name evidence="3" type="ORF">NMW_2004</name>
</gene>
<dbReference type="PANTHER" id="PTHR43884:SF12">
    <property type="entry name" value="ISOVALERYL-COA DEHYDROGENASE, MITOCHONDRIAL-RELATED"/>
    <property type="match status" value="1"/>
</dbReference>
<feature type="compositionally biased region" description="Basic residues" evidence="1">
    <location>
        <begin position="390"/>
        <end position="406"/>
    </location>
</feature>
<evidence type="ECO:0000256" key="1">
    <source>
        <dbReference type="SAM" id="MobiDB-lite"/>
    </source>
</evidence>
<dbReference type="InterPro" id="IPR037069">
    <property type="entry name" value="AcylCoA_DH/ox_N_sf"/>
</dbReference>
<dbReference type="Pfam" id="PF02771">
    <property type="entry name" value="Acyl-CoA_dh_N"/>
    <property type="match status" value="1"/>
</dbReference>
<name>C6SM27_NEIME</name>
<proteinExistence type="predicted"/>
<evidence type="ECO:0000313" key="3">
    <source>
        <dbReference type="EMBL" id="CBA09476.1"/>
    </source>
</evidence>
<dbReference type="FunFam" id="1.10.540.10:FF:000042">
    <property type="entry name" value="Putative acyl-CoA dehydrogenase"/>
    <property type="match status" value="1"/>
</dbReference>
<accession>C6SM27</accession>
<protein>
    <recommendedName>
        <fullName evidence="2">Acyl-CoA dehydrogenase/oxidase N-terminal domain-containing protein</fullName>
    </recommendedName>
</protein>
<dbReference type="SUPFAM" id="SSF56645">
    <property type="entry name" value="Acyl-CoA dehydrogenase NM domain-like"/>
    <property type="match status" value="1"/>
</dbReference>
<dbReference type="InterPro" id="IPR013786">
    <property type="entry name" value="AcylCoA_DH/ox_N"/>
</dbReference>
<feature type="compositionally biased region" description="Basic residues" evidence="1">
    <location>
        <begin position="360"/>
        <end position="375"/>
    </location>
</feature>
<feature type="domain" description="Acyl-CoA dehydrogenase/oxidase N-terminal" evidence="2">
    <location>
        <begin position="4"/>
        <end position="111"/>
    </location>
</feature>
<dbReference type="AlphaFoldDB" id="C6SM27"/>
<dbReference type="Gene3D" id="2.40.110.10">
    <property type="entry name" value="Butyryl-CoA Dehydrogenase, subunit A, domain 2"/>
    <property type="match status" value="1"/>
</dbReference>
<feature type="region of interest" description="Disordered" evidence="1">
    <location>
        <begin position="306"/>
        <end position="434"/>
    </location>
</feature>
<dbReference type="FunFam" id="2.40.110.10:FF:000035">
    <property type="entry name" value="Putative acyl-CoA dehydrogenase"/>
    <property type="match status" value="1"/>
</dbReference>
<feature type="compositionally biased region" description="Basic residues" evidence="1">
    <location>
        <begin position="334"/>
        <end position="346"/>
    </location>
</feature>
<evidence type="ECO:0000259" key="2">
    <source>
        <dbReference type="Pfam" id="PF02771"/>
    </source>
</evidence>
<sequence length="434" mass="47914">MNAQTLIANVAEFVKTKLKPIVDDIDRKGYYPEAFMRELGAIGGFGAVGTEAEGGNGLGLATQIAVLREIGKECGATSFSAWCQAACAWYLHQTPNRAVKDKYLADILQGKVLAGTGMSNTVKHLADIEKHNLQAERVEGGYTVNGALPWVSNIGEDHIWANTAQIGGGYVMFITGGQWEGVSLQNCPEFCALEGTRTFSLNFKDVFIPDEDIIAAPEQFADYIQSIKAGFILLQIGIGAGVIDGSLGIIRLANVVNAEVNRYLDDGYDSLKTRLDGAWAETERLAGLAWSGTPDNLTTLKLREARRRTDTCRRPIRRPAFRRKRLPDAESRPKARPRSNVCRHRNSRDQTPPQRNSGNRSRKINRRKKPKPPSRHSRESGNPAPNVTGIHRKKQKPSNRHSRKSRNPAPPNATGIHRKNRNLQTVIPTEVGIQ</sequence>
<dbReference type="Gene3D" id="1.10.540.10">
    <property type="entry name" value="Acyl-CoA dehydrogenase/oxidase, N-terminal domain"/>
    <property type="match status" value="1"/>
</dbReference>
<dbReference type="GO" id="GO:0003995">
    <property type="term" value="F:acyl-CoA dehydrogenase activity"/>
    <property type="evidence" value="ECO:0007669"/>
    <property type="project" value="TreeGrafter"/>
</dbReference>
<dbReference type="GO" id="GO:0050660">
    <property type="term" value="F:flavin adenine dinucleotide binding"/>
    <property type="evidence" value="ECO:0007669"/>
    <property type="project" value="InterPro"/>
</dbReference>
<organism evidence="3">
    <name type="scientific">Neisseria meningitidis alpha275</name>
    <dbReference type="NCBI Taxonomy" id="295996"/>
    <lineage>
        <taxon>Bacteria</taxon>
        <taxon>Pseudomonadati</taxon>
        <taxon>Pseudomonadota</taxon>
        <taxon>Betaproteobacteria</taxon>
        <taxon>Neisseriales</taxon>
        <taxon>Neisseriaceae</taxon>
        <taxon>Neisseria</taxon>
    </lineage>
</organism>
<dbReference type="EMBL" id="AM889138">
    <property type="protein sequence ID" value="CBA09476.1"/>
    <property type="molecule type" value="Genomic_DNA"/>
</dbReference>
<dbReference type="InterPro" id="IPR046373">
    <property type="entry name" value="Acyl-CoA_Oxase/DH_mid-dom_sf"/>
</dbReference>
<dbReference type="InterPro" id="IPR009100">
    <property type="entry name" value="AcylCoA_DH/oxidase_NM_dom_sf"/>
</dbReference>
<reference evidence="3" key="1">
    <citation type="journal article" date="2008" name="Proc. Natl. Acad. Sci. U.S.A.">
        <title>Whole-genome comparison of disease and carriage strains provides insights into virulence evolution in Neisseria meningitidis.</title>
        <authorList>
            <person name="Schoen C."/>
            <person name="Blom J."/>
            <person name="Claus H."/>
            <person name="Schramm-Glueck A."/>
            <person name="Brandt P."/>
            <person name="Mueller T."/>
            <person name="Goesmann A."/>
            <person name="Joseph B."/>
            <person name="Konietzny S."/>
            <person name="Kurzai O."/>
            <person name="Schmitt C."/>
            <person name="Friedrich T."/>
            <person name="Linke B."/>
            <person name="Vogel U."/>
            <person name="Frosch M."/>
        </authorList>
    </citation>
    <scope>NUCLEOTIDE SEQUENCE</scope>
    <source>
        <strain evidence="3">Alpha275</strain>
    </source>
</reference>